<dbReference type="CDD" id="cd17872">
    <property type="entry name" value="GPN3"/>
    <property type="match status" value="1"/>
</dbReference>
<feature type="transmembrane region" description="Helical" evidence="9">
    <location>
        <begin position="149"/>
        <end position="171"/>
    </location>
</feature>
<keyword evidence="9" id="KW-0472">Membrane</keyword>
<evidence type="ECO:0000256" key="5">
    <source>
        <dbReference type="ARBA" id="ARBA00023134"/>
    </source>
</evidence>
<dbReference type="PANTHER" id="PTHR21231:SF7">
    <property type="entry name" value="GPN-LOOP GTPASE 3"/>
    <property type="match status" value="1"/>
</dbReference>
<keyword evidence="4 8" id="KW-0378">Hydrolase</keyword>
<comment type="function">
    <text evidence="6 8">Small GTPase required for proper nuclear import of RNA polymerase II and III (RNAPII and RNAPIII). May act at an RNAP assembly step prior to nuclear import.</text>
</comment>
<dbReference type="PANTHER" id="PTHR21231">
    <property type="entry name" value="XPA-BINDING PROTEIN 1-RELATED"/>
    <property type="match status" value="1"/>
</dbReference>
<comment type="subunit">
    <text evidence="7">Heterodimers with GPN1 or GPN2. Binds to RNA polymerase II (RNAPII).</text>
</comment>
<evidence type="ECO:0000256" key="6">
    <source>
        <dbReference type="ARBA" id="ARBA00054449"/>
    </source>
</evidence>
<dbReference type="GO" id="GO:0003924">
    <property type="term" value="F:GTPase activity"/>
    <property type="evidence" value="ECO:0007669"/>
    <property type="project" value="TreeGrafter"/>
</dbReference>
<dbReference type="FunFam" id="3.40.50.300:FF:000552">
    <property type="entry name" value="GPN-loop GTPase 3"/>
    <property type="match status" value="1"/>
</dbReference>
<evidence type="ECO:0000256" key="9">
    <source>
        <dbReference type="SAM" id="Phobius"/>
    </source>
</evidence>
<dbReference type="GO" id="GO:0005525">
    <property type="term" value="F:GTP binding"/>
    <property type="evidence" value="ECO:0007669"/>
    <property type="project" value="UniProtKB-KW"/>
</dbReference>
<evidence type="ECO:0000256" key="1">
    <source>
        <dbReference type="ARBA" id="ARBA00005290"/>
    </source>
</evidence>
<evidence type="ECO:0000256" key="4">
    <source>
        <dbReference type="ARBA" id="ARBA00022801"/>
    </source>
</evidence>
<comment type="similarity">
    <text evidence="1 8">Belongs to the GPN-loop GTPase family.</text>
</comment>
<dbReference type="SUPFAM" id="SSF52540">
    <property type="entry name" value="P-loop containing nucleoside triphosphate hydrolases"/>
    <property type="match status" value="1"/>
</dbReference>
<dbReference type="GeneID" id="39592446"/>
<dbReference type="Gene3D" id="3.40.50.300">
    <property type="entry name" value="P-loop containing nucleotide triphosphate hydrolases"/>
    <property type="match status" value="1"/>
</dbReference>
<sequence length="273" mass="30741">MRYAVLVTGPAGAGKSTFCAGLITHAQTLGRQVHLVNLDPAAERFEYQPVLDIRDLISLNDVMEELEFGPNGGLVYCFEYLLNNLDWLEDALGDFEDEYLIIDCPGQIELYTHIPLLPQLAQFLQTRLGFRTSAVYLVESQFMQDKAKFFAGVLSAMSCMLSLGISMLCLMSKMDLVKDDKGRIRREVGRYLDPDPTLLLDDVNSQTNQKFHNLNKAVVGLIEDQNIVSFLPLDVTNEDSVNTVLSHIDNMMQYGEDEEPKVPKDMDEGDFDE</sequence>
<dbReference type="Pfam" id="PF03029">
    <property type="entry name" value="ATP_bind_1"/>
    <property type="match status" value="1"/>
</dbReference>
<keyword evidence="5 8" id="KW-0342">GTP-binding</keyword>
<dbReference type="AlphaFoldDB" id="A0A427XS92"/>
<keyword evidence="3 8" id="KW-0547">Nucleotide-binding</keyword>
<dbReference type="Proteomes" id="UP000279236">
    <property type="component" value="Unassembled WGS sequence"/>
</dbReference>
<evidence type="ECO:0000313" key="11">
    <source>
        <dbReference type="Proteomes" id="UP000279236"/>
    </source>
</evidence>
<proteinExistence type="inferred from homology"/>
<comment type="caution">
    <text evidence="10">The sequence shown here is derived from an EMBL/GenBank/DDBJ whole genome shotgun (WGS) entry which is preliminary data.</text>
</comment>
<dbReference type="RefSeq" id="XP_028476169.1">
    <property type="nucleotide sequence ID" value="XM_028623236.1"/>
</dbReference>
<dbReference type="OrthoDB" id="5839at2759"/>
<evidence type="ECO:0000256" key="8">
    <source>
        <dbReference type="RuleBase" id="RU365059"/>
    </source>
</evidence>
<reference evidence="10 11" key="1">
    <citation type="submission" date="2018-11" db="EMBL/GenBank/DDBJ databases">
        <title>Genome sequence of Apiotrichum porosum DSM 27194.</title>
        <authorList>
            <person name="Aliyu H."/>
            <person name="Gorte O."/>
            <person name="Ochsenreither K."/>
        </authorList>
    </citation>
    <scope>NUCLEOTIDE SEQUENCE [LARGE SCALE GENOMIC DNA]</scope>
    <source>
        <strain evidence="10 11">DSM 27194</strain>
    </source>
</reference>
<name>A0A427XS92_9TREE</name>
<dbReference type="InterPro" id="IPR030228">
    <property type="entry name" value="Gpn3"/>
</dbReference>
<evidence type="ECO:0000256" key="2">
    <source>
        <dbReference type="ARBA" id="ARBA00014587"/>
    </source>
</evidence>
<keyword evidence="11" id="KW-1185">Reference proteome</keyword>
<gene>
    <name evidence="10" type="primary">FET5</name>
    <name evidence="10" type="ORF">EHS24_007903</name>
</gene>
<evidence type="ECO:0000256" key="7">
    <source>
        <dbReference type="ARBA" id="ARBA00061952"/>
    </source>
</evidence>
<dbReference type="InterPro" id="IPR004130">
    <property type="entry name" value="Gpn"/>
</dbReference>
<dbReference type="STRING" id="105984.A0A427XS92"/>
<keyword evidence="9" id="KW-1133">Transmembrane helix</keyword>
<keyword evidence="9" id="KW-0812">Transmembrane</keyword>
<dbReference type="InterPro" id="IPR027417">
    <property type="entry name" value="P-loop_NTPase"/>
</dbReference>
<dbReference type="EMBL" id="RSCE01000006">
    <property type="protein sequence ID" value="RSH81714.1"/>
    <property type="molecule type" value="Genomic_DNA"/>
</dbReference>
<accession>A0A427XS92</accession>
<evidence type="ECO:0000313" key="10">
    <source>
        <dbReference type="EMBL" id="RSH81714.1"/>
    </source>
</evidence>
<protein>
    <recommendedName>
        <fullName evidence="2 8">GPN-loop GTPase 3</fullName>
    </recommendedName>
</protein>
<organism evidence="10 11">
    <name type="scientific">Apiotrichum porosum</name>
    <dbReference type="NCBI Taxonomy" id="105984"/>
    <lineage>
        <taxon>Eukaryota</taxon>
        <taxon>Fungi</taxon>
        <taxon>Dikarya</taxon>
        <taxon>Basidiomycota</taxon>
        <taxon>Agaricomycotina</taxon>
        <taxon>Tremellomycetes</taxon>
        <taxon>Trichosporonales</taxon>
        <taxon>Trichosporonaceae</taxon>
        <taxon>Apiotrichum</taxon>
    </lineage>
</organism>
<evidence type="ECO:0000256" key="3">
    <source>
        <dbReference type="ARBA" id="ARBA00022741"/>
    </source>
</evidence>